<accession>A0A7T0KF57</accession>
<dbReference type="KEGG" id="cliz:G7Y31_02830"/>
<protein>
    <submittedName>
        <fullName evidence="1">Uncharacterized protein</fullName>
    </submittedName>
</protein>
<dbReference type="RefSeq" id="WP_165008451.1">
    <property type="nucleotide sequence ID" value="NZ_CP064954.1"/>
</dbReference>
<dbReference type="Proteomes" id="UP000594681">
    <property type="component" value="Chromosome"/>
</dbReference>
<reference evidence="1 2" key="1">
    <citation type="submission" date="2020-11" db="EMBL/GenBank/DDBJ databases">
        <title>Corynebacterium sp. ZJ-599.</title>
        <authorList>
            <person name="Zhou J."/>
        </authorList>
    </citation>
    <scope>NUCLEOTIDE SEQUENCE [LARGE SCALE GENOMIC DNA]</scope>
    <source>
        <strain evidence="1 2">ZJ-599</strain>
    </source>
</reference>
<keyword evidence="2" id="KW-1185">Reference proteome</keyword>
<sequence length="179" mass="18834">MYKPSKGVVAVVIAAPITSIQTSATATTRQSHAQADTASVELPRPETPAYLGGELRGTTTQTLSVEGYGEFVVTMDNDTGVVSATYPDGSIREMTAEENAEALLSVLEGASPEQIAAFELSMENRVSKEQVCPYLVGLVGTGHAFAWGRVLSLALVNPGIAFLAALGEGAFWVWVSTHC</sequence>
<name>A0A7T0KF57_9CORY</name>
<evidence type="ECO:0000313" key="1">
    <source>
        <dbReference type="EMBL" id="QPK79658.1"/>
    </source>
</evidence>
<dbReference type="EMBL" id="CP064954">
    <property type="protein sequence ID" value="QPK79658.1"/>
    <property type="molecule type" value="Genomic_DNA"/>
</dbReference>
<gene>
    <name evidence="1" type="ORF">G7Y31_02830</name>
</gene>
<dbReference type="AlphaFoldDB" id="A0A7T0KF57"/>
<proteinExistence type="predicted"/>
<evidence type="ECO:0000313" key="2">
    <source>
        <dbReference type="Proteomes" id="UP000594681"/>
    </source>
</evidence>
<organism evidence="1 2">
    <name type="scientific">Corynebacterium lizhenjunii</name>
    <dbReference type="NCBI Taxonomy" id="2709394"/>
    <lineage>
        <taxon>Bacteria</taxon>
        <taxon>Bacillati</taxon>
        <taxon>Actinomycetota</taxon>
        <taxon>Actinomycetes</taxon>
        <taxon>Mycobacteriales</taxon>
        <taxon>Corynebacteriaceae</taxon>
        <taxon>Corynebacterium</taxon>
    </lineage>
</organism>